<evidence type="ECO:0000313" key="3">
    <source>
        <dbReference type="EMBL" id="PCI95184.1"/>
    </source>
</evidence>
<dbReference type="AlphaFoldDB" id="A0A2A4YKC4"/>
<accession>A0A2A4YKC4</accession>
<reference evidence="4" key="1">
    <citation type="submission" date="2017-08" db="EMBL/GenBank/DDBJ databases">
        <title>A dynamic microbial community with high functional redundancy inhabits the cold, oxic subseafloor aquifer.</title>
        <authorList>
            <person name="Tully B.J."/>
            <person name="Wheat C.G."/>
            <person name="Glazer B.T."/>
            <person name="Huber J.A."/>
        </authorList>
    </citation>
    <scope>NUCLEOTIDE SEQUENCE [LARGE SCALE GENOMIC DNA]</scope>
</reference>
<dbReference type="PANTHER" id="PTHR30327:SF1">
    <property type="entry name" value="UPF0301 PROTEIN YQGE"/>
    <property type="match status" value="1"/>
</dbReference>
<comment type="caution">
    <text evidence="3">The sequence shown here is derived from an EMBL/GenBank/DDBJ whole genome shotgun (WGS) entry which is preliminary data.</text>
</comment>
<dbReference type="EMBL" id="NVUU01000026">
    <property type="protein sequence ID" value="PCI95184.1"/>
    <property type="molecule type" value="Genomic_DNA"/>
</dbReference>
<dbReference type="NCBIfam" id="NF001271">
    <property type="entry name" value="PRK00228.2-3"/>
    <property type="match status" value="1"/>
</dbReference>
<evidence type="ECO:0000256" key="2">
    <source>
        <dbReference type="HAMAP-Rule" id="MF_00758"/>
    </source>
</evidence>
<protein>
    <recommendedName>
        <fullName evidence="2">UPF0301 protein COB11_02815</fullName>
    </recommendedName>
</protein>
<name>A0A2A4YKC4_UNCAE</name>
<dbReference type="Pfam" id="PF02622">
    <property type="entry name" value="DUF179"/>
    <property type="match status" value="1"/>
</dbReference>
<dbReference type="InterPro" id="IPR003774">
    <property type="entry name" value="AlgH-like"/>
</dbReference>
<evidence type="ECO:0000313" key="4">
    <source>
        <dbReference type="Proteomes" id="UP000217838"/>
    </source>
</evidence>
<gene>
    <name evidence="3" type="ORF">COB11_02815</name>
</gene>
<evidence type="ECO:0000256" key="1">
    <source>
        <dbReference type="ARBA" id="ARBA00009600"/>
    </source>
</evidence>
<dbReference type="HAMAP" id="MF_00758">
    <property type="entry name" value="UPF0301"/>
    <property type="match status" value="1"/>
</dbReference>
<dbReference type="GO" id="GO:0005829">
    <property type="term" value="C:cytosol"/>
    <property type="evidence" value="ECO:0007669"/>
    <property type="project" value="TreeGrafter"/>
</dbReference>
<comment type="similarity">
    <text evidence="1 2">Belongs to the UPF0301 (AlgH) family.</text>
</comment>
<dbReference type="Gene3D" id="3.40.1740.10">
    <property type="entry name" value="VC0467-like"/>
    <property type="match status" value="1"/>
</dbReference>
<organism evidence="3 4">
    <name type="scientific">Aerophobetes bacterium</name>
    <dbReference type="NCBI Taxonomy" id="2030807"/>
    <lineage>
        <taxon>Bacteria</taxon>
        <taxon>Candidatus Aerophobota</taxon>
    </lineage>
</organism>
<dbReference type="SUPFAM" id="SSF143456">
    <property type="entry name" value="VC0467-like"/>
    <property type="match status" value="1"/>
</dbReference>
<dbReference type="PANTHER" id="PTHR30327">
    <property type="entry name" value="UNCHARACTERIZED PROTEIN YQGE"/>
    <property type="match status" value="1"/>
</dbReference>
<dbReference type="Proteomes" id="UP000217838">
    <property type="component" value="Unassembled WGS sequence"/>
</dbReference>
<sequence length="188" mass="20700">MEKSPYSQLKKGSILIASPEVEPSLFSRSVILLCEHSQSGSFGLILNKPVHVDMPEEILDMNNMANSSISVRAGGPIQPNQMMLLHDNEELASTLKVCENVFLGGDLEFLQEAISASSGPSVMLCFGYAGWGPGLLEREFLNGAWILSKGSHEYIFKIPSETLWRQVLRDKGGKYTTLSLIPEDLDLN</sequence>
<proteinExistence type="inferred from homology"/>